<dbReference type="SUPFAM" id="SSF49348">
    <property type="entry name" value="Clathrin adaptor appendage domain"/>
    <property type="match status" value="1"/>
</dbReference>
<evidence type="ECO:0000256" key="8">
    <source>
        <dbReference type="ARBA" id="ARBA00022927"/>
    </source>
</evidence>
<keyword evidence="4 13" id="KW-0813">Transport</keyword>
<keyword evidence="5 13" id="KW-0963">Cytoplasm</keyword>
<accession>F0WG92</accession>
<keyword evidence="8 13" id="KW-0653">Protein transport</keyword>
<evidence type="ECO:0000256" key="2">
    <source>
        <dbReference type="ARBA" id="ARBA00010720"/>
    </source>
</evidence>
<dbReference type="GO" id="GO:0005783">
    <property type="term" value="C:endoplasmic reticulum"/>
    <property type="evidence" value="ECO:0007669"/>
    <property type="project" value="TreeGrafter"/>
</dbReference>
<evidence type="ECO:0000256" key="1">
    <source>
        <dbReference type="ARBA" id="ARBA00004255"/>
    </source>
</evidence>
<dbReference type="HOGENOM" id="CLU_010353_2_0_1"/>
<evidence type="ECO:0000256" key="5">
    <source>
        <dbReference type="ARBA" id="ARBA00022490"/>
    </source>
</evidence>
<evidence type="ECO:0000256" key="12">
    <source>
        <dbReference type="ARBA" id="ARBA00025536"/>
    </source>
</evidence>
<evidence type="ECO:0000256" key="10">
    <source>
        <dbReference type="ARBA" id="ARBA00023136"/>
    </source>
</evidence>
<comment type="similarity">
    <text evidence="2 13">Belongs to the COPG family.</text>
</comment>
<evidence type="ECO:0000256" key="7">
    <source>
        <dbReference type="ARBA" id="ARBA00022892"/>
    </source>
</evidence>
<evidence type="ECO:0000259" key="17">
    <source>
        <dbReference type="Pfam" id="PF16381"/>
    </source>
</evidence>
<proteinExistence type="inferred from homology"/>
<dbReference type="InterPro" id="IPR011989">
    <property type="entry name" value="ARM-like"/>
</dbReference>
<evidence type="ECO:0000259" key="16">
    <source>
        <dbReference type="Pfam" id="PF08752"/>
    </source>
</evidence>
<dbReference type="Gene3D" id="2.60.40.1480">
    <property type="entry name" value="Coatomer, gamma subunit, appendage domain"/>
    <property type="match status" value="1"/>
</dbReference>
<evidence type="ECO:0000259" key="15">
    <source>
        <dbReference type="Pfam" id="PF01602"/>
    </source>
</evidence>
<dbReference type="SUPFAM" id="SSF55711">
    <property type="entry name" value="Subdomain of clathrin and coatomer appendage domain"/>
    <property type="match status" value="1"/>
</dbReference>
<dbReference type="EMBL" id="FR824134">
    <property type="protein sequence ID" value="CCA20227.1"/>
    <property type="molecule type" value="Genomic_DNA"/>
</dbReference>
<dbReference type="InterPro" id="IPR002553">
    <property type="entry name" value="Clathrin/coatomer_adapt-like_N"/>
</dbReference>
<dbReference type="Pfam" id="PF01602">
    <property type="entry name" value="Adaptin_N"/>
    <property type="match status" value="1"/>
</dbReference>
<comment type="subunit">
    <text evidence="3">Oligomeric complex that consists of at least the alpha, beta, beta', gamma, delta, epsilon and zeta subunits.</text>
</comment>
<evidence type="ECO:0000256" key="9">
    <source>
        <dbReference type="ARBA" id="ARBA00023034"/>
    </source>
</evidence>
<keyword evidence="6" id="KW-0677">Repeat</keyword>
<reference evidence="18" key="1">
    <citation type="journal article" date="2011" name="PLoS Biol.">
        <title>Gene gain and loss during evolution of obligate parasitism in the white rust pathogen of Arabidopsis thaliana.</title>
        <authorList>
            <person name="Kemen E."/>
            <person name="Gardiner A."/>
            <person name="Schultz-Larsen T."/>
            <person name="Kemen A.C."/>
            <person name="Balmuth A.L."/>
            <person name="Robert-Seilaniantz A."/>
            <person name="Bailey K."/>
            <person name="Holub E."/>
            <person name="Studholme D.J."/>
            <person name="Maclean D."/>
            <person name="Jones J.D."/>
        </authorList>
    </citation>
    <scope>NUCLEOTIDE SEQUENCE</scope>
</reference>
<organism evidence="18">
    <name type="scientific">Albugo laibachii Nc14</name>
    <dbReference type="NCBI Taxonomy" id="890382"/>
    <lineage>
        <taxon>Eukaryota</taxon>
        <taxon>Sar</taxon>
        <taxon>Stramenopiles</taxon>
        <taxon>Oomycota</taxon>
        <taxon>Peronosporomycetes</taxon>
        <taxon>Albuginales</taxon>
        <taxon>Albuginaceae</taxon>
        <taxon>Albugo</taxon>
    </lineage>
</organism>
<dbReference type="PANTHER" id="PTHR10261">
    <property type="entry name" value="COATOMER SUBUNIT GAMMA"/>
    <property type="match status" value="1"/>
</dbReference>
<dbReference type="GO" id="GO:0006888">
    <property type="term" value="P:endoplasmic reticulum to Golgi vesicle-mediated transport"/>
    <property type="evidence" value="ECO:0007669"/>
    <property type="project" value="TreeGrafter"/>
</dbReference>
<dbReference type="InterPro" id="IPR012295">
    <property type="entry name" value="TBP_dom_sf"/>
</dbReference>
<dbReference type="FunFam" id="1.25.10.10:FF:000071">
    <property type="entry name" value="Coatomer subunit gamma"/>
    <property type="match status" value="1"/>
</dbReference>
<feature type="domain" description="Coatomer subunit gamma C-terminal" evidence="17">
    <location>
        <begin position="798"/>
        <end position="915"/>
    </location>
</feature>
<evidence type="ECO:0000256" key="3">
    <source>
        <dbReference type="ARBA" id="ARBA00011775"/>
    </source>
</evidence>
<dbReference type="PANTHER" id="PTHR10261:SF0">
    <property type="entry name" value="COATOMER SUBUNIT GAMMA-2"/>
    <property type="match status" value="1"/>
</dbReference>
<evidence type="ECO:0000256" key="11">
    <source>
        <dbReference type="ARBA" id="ARBA00023329"/>
    </source>
</evidence>
<protein>
    <recommendedName>
        <fullName evidence="13">Coatomer subunit gamma</fullName>
    </recommendedName>
</protein>
<dbReference type="GO" id="GO:0009306">
    <property type="term" value="P:protein secretion"/>
    <property type="evidence" value="ECO:0007669"/>
    <property type="project" value="TreeGrafter"/>
</dbReference>
<dbReference type="FunFam" id="3.30.310.10:FF:000011">
    <property type="entry name" value="Coatomer subunit gamma"/>
    <property type="match status" value="1"/>
</dbReference>
<keyword evidence="10 13" id="KW-0472">Membrane</keyword>
<dbReference type="InterPro" id="IPR013040">
    <property type="entry name" value="Coatomer_gsu_app_Ig-like_dom"/>
</dbReference>
<keyword evidence="7 13" id="KW-0931">ER-Golgi transport</keyword>
<dbReference type="GO" id="GO:0006891">
    <property type="term" value="P:intra-Golgi vesicle-mediated transport"/>
    <property type="evidence" value="ECO:0007669"/>
    <property type="project" value="TreeGrafter"/>
</dbReference>
<dbReference type="FunFam" id="2.60.40.1480:FF:000001">
    <property type="entry name" value="Coatomer subunit gamma"/>
    <property type="match status" value="1"/>
</dbReference>
<dbReference type="Gene3D" id="3.30.310.10">
    <property type="entry name" value="TATA-Binding Protein"/>
    <property type="match status" value="1"/>
</dbReference>
<evidence type="ECO:0000313" key="18">
    <source>
        <dbReference type="EMBL" id="CCA20227.1"/>
    </source>
</evidence>
<dbReference type="GO" id="GO:0030126">
    <property type="term" value="C:COPI vesicle coat"/>
    <property type="evidence" value="ECO:0007669"/>
    <property type="project" value="InterPro"/>
</dbReference>
<dbReference type="AlphaFoldDB" id="F0WG92"/>
<dbReference type="GO" id="GO:0006886">
    <property type="term" value="P:intracellular protein transport"/>
    <property type="evidence" value="ECO:0007669"/>
    <property type="project" value="InterPro"/>
</dbReference>
<dbReference type="InterPro" id="IPR013041">
    <property type="entry name" value="Clathrin_app_Ig-like_sf"/>
</dbReference>
<dbReference type="InterPro" id="IPR037067">
    <property type="entry name" value="Coatomer_gsu_app_sf"/>
</dbReference>
<sequence>MMKIATEPDAFGSGLDHTSSGTSKTSISIASVMQDLKEKFKNDEDDRASPFQGLDKATVLQETKIFSDATTVTKHPKKCCQLIIKLLHILTQGEPFTSKETTDVFFGVTKLFQSKDAHLRRMMYLFIKEVAEATAADEVIIVTQSLTKDMSSEVDLYRANALRVLCRIIDGSMLNAIERYIKQAIVDRNAIVASSALVSGLHLIQNNSEVIRRWVNEVKEAVNSPHKMVQYHGVSLLYQIRRHDKLAVSKLIAQLQKTNLSSPLALCVLIRYTAGLLREDLTGSNAQALYQYLEKMLRDKDSMVAFEAARSICVLPVDARDMSPAISSLQMFLGSSKPTLRFAAARVLSQVALTQPMVVTRCNDDLETLISDSNRSTATLAITTLLKTGAESSVDRLMKQISTFMGDIADEFKIVVVEAIKNLCIKYPQKYRVLLNFLANFLREEGGYKFKKTITDSVLFLIDRIPDCKESGLLHLCEFIEDCEFTQLSIKILRVLGQKGPTTSSPARYIRFIRNRVILENAPVRASAVSALAQFAIRVGSLTQSISSLLQCCKLDDDDEVRDRATMYLSLIEKNRPAGHELLVEEIPIKVGTLQLALEQYQLRPTSGPLTFDSLPHVEAPEVARSTNADEEVTEESDIGMLNQQQPEDAASDLYKIPQFADLGALFRSSKPIELTEAETEYVVSCVKHVFPGYIVLQYKVTNTVDDQLLSNVHINLSLDSDDVWQVHSVIPVKELRYGNSASCYVCLEYIGDGSYPAVQLANELKFKVHEVNTTSGEAEDDGFDEEYPLEDVEVAASDFMAKVPMNDFRGAWEQLGDAAEVKGSFGLKYKTLVEAVAAVIENLGMQPCDNTSIPRPDANAHVILLSGVFVGNLKTLVKSRVVINADTSNTNQIILQIAVRSQSPEVSQIVMDCIR</sequence>
<dbReference type="InterPro" id="IPR032154">
    <property type="entry name" value="Coatomer_g_Cpla"/>
</dbReference>
<dbReference type="Pfam" id="PF08752">
    <property type="entry name" value="COP-gamma_platf"/>
    <property type="match status" value="1"/>
</dbReference>
<keyword evidence="9 13" id="KW-0333">Golgi apparatus</keyword>
<gene>
    <name evidence="18" type="primary">AlNc14C89G5622</name>
    <name evidence="18" type="ORF">ALNC14_063700</name>
</gene>
<evidence type="ECO:0000256" key="14">
    <source>
        <dbReference type="SAM" id="MobiDB-lite"/>
    </source>
</evidence>
<dbReference type="FunFam" id="1.25.10.10:FF:000382">
    <property type="entry name" value="Coatomer subunit gamma"/>
    <property type="match status" value="1"/>
</dbReference>
<dbReference type="Pfam" id="PF16381">
    <property type="entry name" value="Coatomer_g_Cpla"/>
    <property type="match status" value="1"/>
</dbReference>
<evidence type="ECO:0000256" key="13">
    <source>
        <dbReference type="PIRNR" id="PIRNR037093"/>
    </source>
</evidence>
<keyword evidence="11 13" id="KW-0968">Cytoplasmic vesicle</keyword>
<dbReference type="InterPro" id="IPR009028">
    <property type="entry name" value="Coatomer/calthrin_app_sub_C"/>
</dbReference>
<comment type="function">
    <text evidence="12 13">The coatomer is a cytosolic protein complex that binds to dilysine motifs and reversibly associates with Golgi non-clathrin-coated vesicles, which further mediate biosynthetic protein transport from the ER, via the Golgi up to the trans Golgi network. Coatomer complex is required for budding from Golgi membranes, and is essential for the retrograde Golgi-to-ER transport of dilysine-tagged proteins.</text>
</comment>
<feature type="domain" description="Clathrin/coatomer adaptor adaptin-like N-terminal" evidence="15">
    <location>
        <begin position="58"/>
        <end position="574"/>
    </location>
</feature>
<dbReference type="GO" id="GO:0000139">
    <property type="term" value="C:Golgi membrane"/>
    <property type="evidence" value="ECO:0007669"/>
    <property type="project" value="UniProtKB-SubCell"/>
</dbReference>
<evidence type="ECO:0000256" key="6">
    <source>
        <dbReference type="ARBA" id="ARBA00022737"/>
    </source>
</evidence>
<evidence type="ECO:0000256" key="4">
    <source>
        <dbReference type="ARBA" id="ARBA00022448"/>
    </source>
</evidence>
<dbReference type="SUPFAM" id="SSF48371">
    <property type="entry name" value="ARM repeat"/>
    <property type="match status" value="1"/>
</dbReference>
<dbReference type="InterPro" id="IPR016024">
    <property type="entry name" value="ARM-type_fold"/>
</dbReference>
<reference evidence="18" key="2">
    <citation type="submission" date="2011-02" db="EMBL/GenBank/DDBJ databases">
        <authorList>
            <person name="MacLean D."/>
        </authorList>
    </citation>
    <scope>NUCLEOTIDE SEQUENCE</scope>
</reference>
<dbReference type="GO" id="GO:0005793">
    <property type="term" value="C:endoplasmic reticulum-Golgi intermediate compartment"/>
    <property type="evidence" value="ECO:0007669"/>
    <property type="project" value="TreeGrafter"/>
</dbReference>
<name>F0WG92_9STRA</name>
<dbReference type="GO" id="GO:0005198">
    <property type="term" value="F:structural molecule activity"/>
    <property type="evidence" value="ECO:0007669"/>
    <property type="project" value="InterPro"/>
</dbReference>
<dbReference type="Gene3D" id="1.25.10.10">
    <property type="entry name" value="Leucine-rich Repeat Variant"/>
    <property type="match status" value="1"/>
</dbReference>
<comment type="subcellular location">
    <subcellularLocation>
        <location evidence="13">Cytoplasm</location>
    </subcellularLocation>
    <subcellularLocation>
        <location evidence="1 13">Golgi apparatus membrane</location>
        <topology evidence="1 13">Peripheral membrane protein</topology>
        <orientation evidence="1 13">Cytoplasmic side</orientation>
    </subcellularLocation>
    <subcellularLocation>
        <location evidence="13">Cytoplasmic vesicle</location>
        <location evidence="13">COPI-coated vesicle membrane</location>
        <topology evidence="13">Peripheral membrane protein</topology>
        <orientation evidence="13">Cytoplasmic side</orientation>
    </subcellularLocation>
</comment>
<dbReference type="InterPro" id="IPR017106">
    <property type="entry name" value="Coatomer_gsu"/>
</dbReference>
<feature type="domain" description="Coatomer gamma subunit appendage Ig-like subdomain" evidence="16">
    <location>
        <begin position="650"/>
        <end position="795"/>
    </location>
</feature>
<dbReference type="PIRSF" id="PIRSF037093">
    <property type="entry name" value="Coatomer_gamma_subunit"/>
    <property type="match status" value="1"/>
</dbReference>
<feature type="region of interest" description="Disordered" evidence="14">
    <location>
        <begin position="1"/>
        <end position="23"/>
    </location>
</feature>